<name>A0A2C6L3L5_9APIC</name>
<feature type="region of interest" description="Disordered" evidence="1">
    <location>
        <begin position="158"/>
        <end position="190"/>
    </location>
</feature>
<dbReference type="VEuPathDB" id="ToxoDB:CSUI_003948"/>
<dbReference type="Proteomes" id="UP000221165">
    <property type="component" value="Unassembled WGS sequence"/>
</dbReference>
<keyword evidence="3" id="KW-0808">Transferase</keyword>
<dbReference type="GO" id="GO:0032259">
    <property type="term" value="P:methylation"/>
    <property type="evidence" value="ECO:0007669"/>
    <property type="project" value="UniProtKB-KW"/>
</dbReference>
<keyword evidence="3" id="KW-0489">Methyltransferase</keyword>
<gene>
    <name evidence="3" type="ORF">CSUI_003948</name>
</gene>
<organism evidence="3 4">
    <name type="scientific">Cystoisospora suis</name>
    <dbReference type="NCBI Taxonomy" id="483139"/>
    <lineage>
        <taxon>Eukaryota</taxon>
        <taxon>Sar</taxon>
        <taxon>Alveolata</taxon>
        <taxon>Apicomplexa</taxon>
        <taxon>Conoidasida</taxon>
        <taxon>Coccidia</taxon>
        <taxon>Eucoccidiorida</taxon>
        <taxon>Eimeriorina</taxon>
        <taxon>Sarcocystidae</taxon>
        <taxon>Cystoisospora</taxon>
    </lineage>
</organism>
<sequence length="268" mass="31358">MTCLPPVALFFFFLVFLSFFLFLFLVEVHQRLRNGETSIFLHSFIRLFSTFFLSFLFFSLLLLLSFFSPFFSPPQIDKAAMDALVVDEGSVWEPRMEVRQDVEGFLGGVTACLKRGGIFMQITFHQPHFRRRYFLNDFSSSPFSPPPSSLTRKRIRLASQKREEEGDQPRNSSKEKEDEKKKKEEMTSEKGINLVNETKDKEEEELEWILPESFPYREAISSSTPVYWSERYSWEFFSCELKKKTQEEEEGGGGGGCFHNFLFIARKL</sequence>
<comment type="caution">
    <text evidence="3">The sequence shown here is derived from an EMBL/GenBank/DDBJ whole genome shotgun (WGS) entry which is preliminary data.</text>
</comment>
<dbReference type="InterPro" id="IPR029063">
    <property type="entry name" value="SAM-dependent_MTases_sf"/>
</dbReference>
<dbReference type="RefSeq" id="XP_067923883.1">
    <property type="nucleotide sequence ID" value="XM_068064143.1"/>
</dbReference>
<accession>A0A2C6L3L5</accession>
<dbReference type="OrthoDB" id="411785at2759"/>
<dbReference type="GO" id="GO:0008168">
    <property type="term" value="F:methyltransferase activity"/>
    <property type="evidence" value="ECO:0007669"/>
    <property type="project" value="UniProtKB-KW"/>
</dbReference>
<keyword evidence="2" id="KW-0812">Transmembrane</keyword>
<dbReference type="GeneID" id="94427354"/>
<keyword evidence="2" id="KW-1133">Transmembrane helix</keyword>
<proteinExistence type="predicted"/>
<keyword evidence="4" id="KW-1185">Reference proteome</keyword>
<dbReference type="AlphaFoldDB" id="A0A2C6L3L5"/>
<reference evidence="3 4" key="1">
    <citation type="journal article" date="2017" name="Int. J. Parasitol.">
        <title>The genome of the protozoan parasite Cystoisospora suis and a reverse vaccinology approach to identify vaccine candidates.</title>
        <authorList>
            <person name="Palmieri N."/>
            <person name="Shrestha A."/>
            <person name="Ruttkowski B."/>
            <person name="Beck T."/>
            <person name="Vogl C."/>
            <person name="Tomley F."/>
            <person name="Blake D.P."/>
            <person name="Joachim A."/>
        </authorList>
    </citation>
    <scope>NUCLEOTIDE SEQUENCE [LARGE SCALE GENOMIC DNA]</scope>
    <source>
        <strain evidence="3 4">Wien I</strain>
    </source>
</reference>
<feature type="compositionally biased region" description="Basic and acidic residues" evidence="1">
    <location>
        <begin position="160"/>
        <end position="188"/>
    </location>
</feature>
<dbReference type="Gene3D" id="3.40.50.150">
    <property type="entry name" value="Vaccinia Virus protein VP39"/>
    <property type="match status" value="1"/>
</dbReference>
<protein>
    <submittedName>
        <fullName evidence="3">S-adenosyl-l-methionine-dependent methyltransferase</fullName>
    </submittedName>
</protein>
<feature type="transmembrane region" description="Helical" evidence="2">
    <location>
        <begin position="47"/>
        <end position="71"/>
    </location>
</feature>
<keyword evidence="2" id="KW-0472">Membrane</keyword>
<feature type="transmembrane region" description="Helical" evidence="2">
    <location>
        <begin position="6"/>
        <end position="26"/>
    </location>
</feature>
<evidence type="ECO:0000256" key="2">
    <source>
        <dbReference type="SAM" id="Phobius"/>
    </source>
</evidence>
<evidence type="ECO:0000313" key="3">
    <source>
        <dbReference type="EMBL" id="PHJ22206.1"/>
    </source>
</evidence>
<dbReference type="EMBL" id="MIGC01001781">
    <property type="protein sequence ID" value="PHJ22206.1"/>
    <property type="molecule type" value="Genomic_DNA"/>
</dbReference>
<evidence type="ECO:0000313" key="4">
    <source>
        <dbReference type="Proteomes" id="UP000221165"/>
    </source>
</evidence>
<evidence type="ECO:0000256" key="1">
    <source>
        <dbReference type="SAM" id="MobiDB-lite"/>
    </source>
</evidence>